<dbReference type="GO" id="GO:0022857">
    <property type="term" value="F:transmembrane transporter activity"/>
    <property type="evidence" value="ECO:0007669"/>
    <property type="project" value="InterPro"/>
</dbReference>
<feature type="transmembrane region" description="Helical" evidence="7">
    <location>
        <begin position="128"/>
        <end position="146"/>
    </location>
</feature>
<dbReference type="InterPro" id="IPR020846">
    <property type="entry name" value="MFS_dom"/>
</dbReference>
<dbReference type="InterPro" id="IPR051788">
    <property type="entry name" value="MFS_Transporter"/>
</dbReference>
<evidence type="ECO:0000256" key="7">
    <source>
        <dbReference type="SAM" id="Phobius"/>
    </source>
</evidence>
<evidence type="ECO:0000259" key="8">
    <source>
        <dbReference type="PROSITE" id="PS50850"/>
    </source>
</evidence>
<dbReference type="EMBL" id="JADNYJ010000004">
    <property type="protein sequence ID" value="KAF8911672.1"/>
    <property type="molecule type" value="Genomic_DNA"/>
</dbReference>
<dbReference type="OrthoDB" id="413079at2759"/>
<dbReference type="Pfam" id="PF07690">
    <property type="entry name" value="MFS_1"/>
    <property type="match status" value="1"/>
</dbReference>
<feature type="transmembrane region" description="Helical" evidence="7">
    <location>
        <begin position="76"/>
        <end position="98"/>
    </location>
</feature>
<accession>A0A9P5NXC7</accession>
<evidence type="ECO:0000313" key="9">
    <source>
        <dbReference type="EMBL" id="KAF8911672.1"/>
    </source>
</evidence>
<protein>
    <submittedName>
        <fullName evidence="9">MFS general substrate transporter</fullName>
    </submittedName>
</protein>
<reference evidence="9" key="1">
    <citation type="submission" date="2020-11" db="EMBL/GenBank/DDBJ databases">
        <authorList>
            <consortium name="DOE Joint Genome Institute"/>
            <person name="Ahrendt S."/>
            <person name="Riley R."/>
            <person name="Andreopoulos W."/>
            <person name="LaButti K."/>
            <person name="Pangilinan J."/>
            <person name="Ruiz-duenas F.J."/>
            <person name="Barrasa J.M."/>
            <person name="Sanchez-Garcia M."/>
            <person name="Camarero S."/>
            <person name="Miyauchi S."/>
            <person name="Serrano A."/>
            <person name="Linde D."/>
            <person name="Babiker R."/>
            <person name="Drula E."/>
            <person name="Ayuso-Fernandez I."/>
            <person name="Pacheco R."/>
            <person name="Padilla G."/>
            <person name="Ferreira P."/>
            <person name="Barriuso J."/>
            <person name="Kellner H."/>
            <person name="Castanera R."/>
            <person name="Alfaro M."/>
            <person name="Ramirez L."/>
            <person name="Pisabarro A.G."/>
            <person name="Kuo A."/>
            <person name="Tritt A."/>
            <person name="Lipzen A."/>
            <person name="He G."/>
            <person name="Yan M."/>
            <person name="Ng V."/>
            <person name="Cullen D."/>
            <person name="Martin F."/>
            <person name="Rosso M.-N."/>
            <person name="Henrissat B."/>
            <person name="Hibbett D."/>
            <person name="Martinez A.T."/>
            <person name="Grigoriev I.V."/>
        </authorList>
    </citation>
    <scope>NUCLEOTIDE SEQUENCE</scope>
    <source>
        <strain evidence="9">AH 44721</strain>
    </source>
</reference>
<evidence type="ECO:0000256" key="2">
    <source>
        <dbReference type="ARBA" id="ARBA00008335"/>
    </source>
</evidence>
<comment type="subcellular location">
    <subcellularLocation>
        <location evidence="1">Endomembrane system</location>
        <topology evidence="1">Multi-pass membrane protein</topology>
    </subcellularLocation>
</comment>
<dbReference type="PANTHER" id="PTHR23514:SF3">
    <property type="entry name" value="BYPASS OF STOP CODON PROTEIN 6"/>
    <property type="match status" value="1"/>
</dbReference>
<keyword evidence="5 7" id="KW-1133">Transmembrane helix</keyword>
<feature type="transmembrane region" description="Helical" evidence="7">
    <location>
        <begin position="252"/>
        <end position="275"/>
    </location>
</feature>
<dbReference type="GO" id="GO:0016020">
    <property type="term" value="C:membrane"/>
    <property type="evidence" value="ECO:0007669"/>
    <property type="project" value="TreeGrafter"/>
</dbReference>
<dbReference type="InterPro" id="IPR011701">
    <property type="entry name" value="MFS"/>
</dbReference>
<evidence type="ECO:0000313" key="10">
    <source>
        <dbReference type="Proteomes" id="UP000724874"/>
    </source>
</evidence>
<evidence type="ECO:0000256" key="5">
    <source>
        <dbReference type="ARBA" id="ARBA00022989"/>
    </source>
</evidence>
<proteinExistence type="inferred from homology"/>
<feature type="transmembrane region" description="Helical" evidence="7">
    <location>
        <begin position="369"/>
        <end position="391"/>
    </location>
</feature>
<dbReference type="Proteomes" id="UP000724874">
    <property type="component" value="Unassembled WGS sequence"/>
</dbReference>
<keyword evidence="6 7" id="KW-0472">Membrane</keyword>
<feature type="domain" description="Major facilitator superfamily (MFS) profile" evidence="8">
    <location>
        <begin position="43"/>
        <end position="426"/>
    </location>
</feature>
<dbReference type="FunFam" id="1.20.1250.20:FF:000286">
    <property type="entry name" value="MFS efflux transporter"/>
    <property type="match status" value="1"/>
</dbReference>
<feature type="transmembrane region" description="Helical" evidence="7">
    <location>
        <begin position="39"/>
        <end position="56"/>
    </location>
</feature>
<keyword evidence="4 7" id="KW-0812">Transmembrane</keyword>
<feature type="transmembrane region" description="Helical" evidence="7">
    <location>
        <begin position="336"/>
        <end position="357"/>
    </location>
</feature>
<gene>
    <name evidence="9" type="ORF">CPB84DRAFT_939613</name>
</gene>
<evidence type="ECO:0000256" key="1">
    <source>
        <dbReference type="ARBA" id="ARBA00004127"/>
    </source>
</evidence>
<feature type="transmembrane region" description="Helical" evidence="7">
    <location>
        <begin position="287"/>
        <end position="306"/>
    </location>
</feature>
<feature type="transmembrane region" description="Helical" evidence="7">
    <location>
        <begin position="313"/>
        <end position="330"/>
    </location>
</feature>
<keyword evidence="10" id="KW-1185">Reference proteome</keyword>
<dbReference type="AlphaFoldDB" id="A0A9P5NXC7"/>
<sequence length="431" mass="46562">MPNDGPPAFEDVGYTPLAVEEHSQPLVLNQVLTEAQKRIARYQFLSLCLSLFLIGWNDGSIGPLLHRIQEHYNVNYASASYIFVMACTGAVVGGVINMPLDQRFGLGRMLVIGSLLQVVVFAAQAMALPFPLFVITFAVGGIGIAIQDAQGNGFIATVKHDGELKMGFLQAAYGLGALASPLSATQFAQMTHWSFHYLVSLALSILNTVVLARVFRFRTQDECLVEAGETLPEESSEEVGYKQILQLKAVHLLAIFLILYIGVEVTIGGWVVTFIRVIRGGGPSSGYVASGFFGGLTAGRVLLIWVNQKIGEVNAIWVYTVLALLFQLTVWLVPSIVLNTIAICFIGVLLGPMYPIVMRHSARIIPRHLVTGSIGWIAAAGAVGSALLPFFTGRLANTYGIQSLQPFLAVMMVIMGGIWGLVPKKSLPGQE</sequence>
<evidence type="ECO:0000256" key="4">
    <source>
        <dbReference type="ARBA" id="ARBA00022692"/>
    </source>
</evidence>
<feature type="transmembrane region" description="Helical" evidence="7">
    <location>
        <begin position="403"/>
        <end position="422"/>
    </location>
</feature>
<organism evidence="9 10">
    <name type="scientific">Gymnopilus junonius</name>
    <name type="common">Spectacular rustgill mushroom</name>
    <name type="synonym">Gymnopilus spectabilis subsp. junonius</name>
    <dbReference type="NCBI Taxonomy" id="109634"/>
    <lineage>
        <taxon>Eukaryota</taxon>
        <taxon>Fungi</taxon>
        <taxon>Dikarya</taxon>
        <taxon>Basidiomycota</taxon>
        <taxon>Agaricomycotina</taxon>
        <taxon>Agaricomycetes</taxon>
        <taxon>Agaricomycetidae</taxon>
        <taxon>Agaricales</taxon>
        <taxon>Agaricineae</taxon>
        <taxon>Hymenogastraceae</taxon>
        <taxon>Gymnopilus</taxon>
    </lineage>
</organism>
<comment type="caution">
    <text evidence="9">The sequence shown here is derived from an EMBL/GenBank/DDBJ whole genome shotgun (WGS) entry which is preliminary data.</text>
</comment>
<evidence type="ECO:0000256" key="6">
    <source>
        <dbReference type="ARBA" id="ARBA00023136"/>
    </source>
</evidence>
<dbReference type="InterPro" id="IPR036259">
    <property type="entry name" value="MFS_trans_sf"/>
</dbReference>
<evidence type="ECO:0000256" key="3">
    <source>
        <dbReference type="ARBA" id="ARBA00022448"/>
    </source>
</evidence>
<feature type="transmembrane region" description="Helical" evidence="7">
    <location>
        <begin position="167"/>
        <end position="188"/>
    </location>
</feature>
<feature type="transmembrane region" description="Helical" evidence="7">
    <location>
        <begin position="194"/>
        <end position="215"/>
    </location>
</feature>
<keyword evidence="3" id="KW-0813">Transport</keyword>
<dbReference type="SUPFAM" id="SSF103473">
    <property type="entry name" value="MFS general substrate transporter"/>
    <property type="match status" value="1"/>
</dbReference>
<dbReference type="PROSITE" id="PS50850">
    <property type="entry name" value="MFS"/>
    <property type="match status" value="1"/>
</dbReference>
<name>A0A9P5NXC7_GYMJU</name>
<dbReference type="PANTHER" id="PTHR23514">
    <property type="entry name" value="BYPASS OF STOP CODON PROTEIN 6"/>
    <property type="match status" value="1"/>
</dbReference>
<dbReference type="Gene3D" id="1.20.1250.20">
    <property type="entry name" value="MFS general substrate transporter like domains"/>
    <property type="match status" value="2"/>
</dbReference>
<feature type="transmembrane region" description="Helical" evidence="7">
    <location>
        <begin position="105"/>
        <end position="122"/>
    </location>
</feature>
<dbReference type="GO" id="GO:0012505">
    <property type="term" value="C:endomembrane system"/>
    <property type="evidence" value="ECO:0007669"/>
    <property type="project" value="UniProtKB-SubCell"/>
</dbReference>
<comment type="similarity">
    <text evidence="2">Belongs to the major facilitator superfamily.</text>
</comment>